<dbReference type="Gene3D" id="3.40.50.150">
    <property type="entry name" value="Vaccinia Virus protein VP39"/>
    <property type="match status" value="1"/>
</dbReference>
<evidence type="ECO:0000259" key="1">
    <source>
        <dbReference type="Pfam" id="PF08241"/>
    </source>
</evidence>
<dbReference type="Pfam" id="PF08241">
    <property type="entry name" value="Methyltransf_11"/>
    <property type="match status" value="1"/>
</dbReference>
<feature type="domain" description="Methyltransferase type 11" evidence="1">
    <location>
        <begin position="44"/>
        <end position="139"/>
    </location>
</feature>
<reference evidence="2 3" key="1">
    <citation type="submission" date="2016-11" db="EMBL/GenBank/DDBJ databases">
        <title>Comparative genomics of Acidibacillus ferroxidans species.</title>
        <authorList>
            <person name="Oliveira G."/>
            <person name="Nunes G."/>
            <person name="Oliveira R."/>
            <person name="Araujo F."/>
            <person name="Salim A."/>
            <person name="Scholte L."/>
            <person name="Morais D."/>
            <person name="Nancucheo I."/>
            <person name="Johnson D.B."/>
            <person name="Grail B."/>
            <person name="Bittencourt J."/>
            <person name="Valadares R."/>
        </authorList>
    </citation>
    <scope>NUCLEOTIDE SEQUENCE [LARGE SCALE GENOMIC DNA]</scope>
    <source>
        <strain evidence="2 3">Y002</strain>
    </source>
</reference>
<dbReference type="RefSeq" id="WP_109431430.1">
    <property type="nucleotide sequence ID" value="NZ_MPDK01000026.1"/>
</dbReference>
<comment type="caution">
    <text evidence="2">The sequence shown here is derived from an EMBL/GenBank/DDBJ whole genome shotgun (WGS) entry which is preliminary data.</text>
</comment>
<protein>
    <recommendedName>
        <fullName evidence="1">Methyltransferase type 11 domain-containing protein</fullName>
    </recommendedName>
</protein>
<dbReference type="CDD" id="cd02440">
    <property type="entry name" value="AdoMet_MTases"/>
    <property type="match status" value="1"/>
</dbReference>
<accession>A0A2U3D686</accession>
<keyword evidence="3" id="KW-1185">Reference proteome</keyword>
<dbReference type="Proteomes" id="UP000245380">
    <property type="component" value="Unassembled WGS sequence"/>
</dbReference>
<dbReference type="OrthoDB" id="43862at2"/>
<evidence type="ECO:0000313" key="3">
    <source>
        <dbReference type="Proteomes" id="UP000245380"/>
    </source>
</evidence>
<gene>
    <name evidence="2" type="ORF">BM613_11955</name>
</gene>
<name>A0A2U3D686_SULT2</name>
<dbReference type="AlphaFoldDB" id="A0A2U3D686"/>
<proteinExistence type="predicted"/>
<dbReference type="EMBL" id="MPDK01000026">
    <property type="protein sequence ID" value="PWI56788.1"/>
    <property type="molecule type" value="Genomic_DNA"/>
</dbReference>
<dbReference type="InterPro" id="IPR029063">
    <property type="entry name" value="SAM-dependent_MTases_sf"/>
</dbReference>
<dbReference type="SUPFAM" id="SSF53335">
    <property type="entry name" value="S-adenosyl-L-methionine-dependent methyltransferases"/>
    <property type="match status" value="1"/>
</dbReference>
<evidence type="ECO:0000313" key="2">
    <source>
        <dbReference type="EMBL" id="PWI56788.1"/>
    </source>
</evidence>
<dbReference type="InterPro" id="IPR013216">
    <property type="entry name" value="Methyltransf_11"/>
</dbReference>
<dbReference type="GO" id="GO:0008757">
    <property type="term" value="F:S-adenosylmethionine-dependent methyltransferase activity"/>
    <property type="evidence" value="ECO:0007669"/>
    <property type="project" value="InterPro"/>
</dbReference>
<dbReference type="PANTHER" id="PTHR43861">
    <property type="entry name" value="TRANS-ACONITATE 2-METHYLTRANSFERASE-RELATED"/>
    <property type="match status" value="1"/>
</dbReference>
<sequence length="215" mass="24052">MALFDQKATTYDSFCQSPLGHFVEAVEHNLLAHVATPHAGEQAIDIGCATGSTTLWLHSLGVKAIGVDESREMITVASHKVDHNHNSPLFLQDDATALPFADNTFDFAILNIVLEFVANPAQVLQEAYRVIRPEGRLVIGCIAKHGPWGRHYIKRSHQDPESIYRNAHFFTPHEVSTLSIGQPANIEFGLYVGPNDFTDEESAWQKEYRERDKKT</sequence>
<organism evidence="2 3">
    <name type="scientific">Sulfoacidibacillus thermotolerans</name>
    <name type="common">Acidibacillus sulfuroxidans</name>
    <dbReference type="NCBI Taxonomy" id="1765684"/>
    <lineage>
        <taxon>Bacteria</taxon>
        <taxon>Bacillati</taxon>
        <taxon>Bacillota</taxon>
        <taxon>Bacilli</taxon>
        <taxon>Bacillales</taxon>
        <taxon>Alicyclobacillaceae</taxon>
        <taxon>Sulfoacidibacillus</taxon>
    </lineage>
</organism>